<protein>
    <recommendedName>
        <fullName evidence="3">Glycosyl hydrolase family 13 catalytic domain-containing protein</fullName>
    </recommendedName>
</protein>
<sequence length="832" mass="91396">MKNSHLRCGAIWLFALLGILPPTAGAQVVTTSPAIITADTKNIVITFHADWGNRGMAGLPASTAVYAHTGLITSQSATPDDWTFAPTWPDNSAKYKLKAEGSGTWTLDIPDIRQYYGVPAGVEIKNMIFVFRDAAGSDSQGKTINGGDISLTVFPSGFPAPDMRQYPDGDPQPGAIPSSDGSSAIFCFPAPEKNMVQLVGSWNDFAIVPDQQMHYTDINGIRYFWTSVDGLEAGKDYTYYYIVDGQTAVGDPYARLVLDGNNDKYISSAVYPDMPVFPSEKVSSSVPVAVYNSDAGKYDWQTASFTRPSQESLVLYEVLIRDFTGTEGKANGNGTISGLIDRLDYIKELGVNGIELMPIMEFDGNNSWGYNPNFYFAPDKAYGTPDDYRRLVDECHARGLAVVLDVVFNQTAGLHPWYLMYPMVLSKFYNGTSPHAYSVLNDWNQNNELVQRQFKDVLRYWLTEYKVDGFRFDLVKGLGDNDSYGNTYNEATNTWGTPSGPGTDAYNISRIARMATLHAAVRDVDPTAYFINEDLAGAEEENALASDGDLNWANINNSACQFAMGYEENSSLSRFFSPSDGGRMRGSTVSYAESHDEERMAYKQMKYGANGVKNNYAMRMRRLGSVAAQMLMTPGPHMIWQFQEFGANQTTKNADGSNNTNPKLVVWNNLNNANNAGLCQTYRDLLALRDANPELFGNESSANILLNGWAEGRSILLSYADKKLVLAVNPLVDKSIDIFIPSEAGDASSLRLLAASQNTSPVITNGSIALEPGAFAIYGSEDVSSAIDEIPSDYDRTYPIIYYNLQGRQIAAPVPGQIVIRRQGTAAHKVIY</sequence>
<comment type="similarity">
    <text evidence="1">Belongs to the glycosyl hydrolase 13 family.</text>
</comment>
<dbReference type="SMART" id="SM00642">
    <property type="entry name" value="Aamy"/>
    <property type="match status" value="1"/>
</dbReference>
<evidence type="ECO:0000313" key="5">
    <source>
        <dbReference type="Proteomes" id="UP000306630"/>
    </source>
</evidence>
<evidence type="ECO:0000256" key="1">
    <source>
        <dbReference type="ARBA" id="ARBA00008061"/>
    </source>
</evidence>
<dbReference type="Pfam" id="PF00128">
    <property type="entry name" value="Alpha-amylase"/>
    <property type="match status" value="2"/>
</dbReference>
<dbReference type="Proteomes" id="UP000306630">
    <property type="component" value="Unassembled WGS sequence"/>
</dbReference>
<organism evidence="4 5">
    <name type="scientific">Muribaculum intestinale</name>
    <dbReference type="NCBI Taxonomy" id="1796646"/>
    <lineage>
        <taxon>Bacteria</taxon>
        <taxon>Pseudomonadati</taxon>
        <taxon>Bacteroidota</taxon>
        <taxon>Bacteroidia</taxon>
        <taxon>Bacteroidales</taxon>
        <taxon>Muribaculaceae</taxon>
        <taxon>Muribaculum</taxon>
    </lineage>
</organism>
<accession>A0A4S2G2E9</accession>
<dbReference type="RefSeq" id="WP_135992798.1">
    <property type="nucleotide sequence ID" value="NZ_CAMVVV010000002.1"/>
</dbReference>
<dbReference type="SUPFAM" id="SSF81296">
    <property type="entry name" value="E set domains"/>
    <property type="match status" value="1"/>
</dbReference>
<feature type="signal peptide" evidence="2">
    <location>
        <begin position="1"/>
        <end position="26"/>
    </location>
</feature>
<evidence type="ECO:0000313" key="4">
    <source>
        <dbReference type="EMBL" id="TGY75912.1"/>
    </source>
</evidence>
<dbReference type="InterPro" id="IPR013783">
    <property type="entry name" value="Ig-like_fold"/>
</dbReference>
<proteinExistence type="inferred from homology"/>
<reference evidence="4 5" key="1">
    <citation type="submission" date="2019-04" db="EMBL/GenBank/DDBJ databases">
        <title>Microbes associate with the intestines of laboratory mice.</title>
        <authorList>
            <person name="Navarre W."/>
            <person name="Wong E."/>
            <person name="Huang K."/>
            <person name="Tropini C."/>
            <person name="Ng K."/>
            <person name="Yu B."/>
        </authorList>
    </citation>
    <scope>NUCLEOTIDE SEQUENCE [LARGE SCALE GENOMIC DNA]</scope>
    <source>
        <strain evidence="4 5">NM06_A21</strain>
    </source>
</reference>
<dbReference type="Gene3D" id="2.60.40.10">
    <property type="entry name" value="Immunoglobulins"/>
    <property type="match status" value="1"/>
</dbReference>
<name>A0A4S2G2E9_9BACT</name>
<dbReference type="PANTHER" id="PTHR43002">
    <property type="entry name" value="GLYCOGEN DEBRANCHING ENZYME"/>
    <property type="match status" value="1"/>
</dbReference>
<keyword evidence="2" id="KW-0732">Signal</keyword>
<dbReference type="AlphaFoldDB" id="A0A4S2G2E9"/>
<feature type="domain" description="Glycosyl hydrolase family 13 catalytic" evidence="3">
    <location>
        <begin position="317"/>
        <end position="689"/>
    </location>
</feature>
<dbReference type="GO" id="GO:0005975">
    <property type="term" value="P:carbohydrate metabolic process"/>
    <property type="evidence" value="ECO:0007669"/>
    <property type="project" value="InterPro"/>
</dbReference>
<evidence type="ECO:0000259" key="3">
    <source>
        <dbReference type="SMART" id="SM00642"/>
    </source>
</evidence>
<dbReference type="SUPFAM" id="SSF51445">
    <property type="entry name" value="(Trans)glycosidases"/>
    <property type="match status" value="1"/>
</dbReference>
<dbReference type="InterPro" id="IPR017853">
    <property type="entry name" value="GH"/>
</dbReference>
<dbReference type="InterPro" id="IPR006047">
    <property type="entry name" value="GH13_cat_dom"/>
</dbReference>
<feature type="chain" id="PRO_5020792880" description="Glycosyl hydrolase family 13 catalytic domain-containing protein" evidence="2">
    <location>
        <begin position="27"/>
        <end position="832"/>
    </location>
</feature>
<dbReference type="Gene3D" id="3.20.20.80">
    <property type="entry name" value="Glycosidases"/>
    <property type="match status" value="1"/>
</dbReference>
<dbReference type="InterPro" id="IPR014756">
    <property type="entry name" value="Ig_E-set"/>
</dbReference>
<dbReference type="EMBL" id="SRYD01000007">
    <property type="protein sequence ID" value="TGY75912.1"/>
    <property type="molecule type" value="Genomic_DNA"/>
</dbReference>
<gene>
    <name evidence="4" type="ORF">E5333_02635</name>
</gene>
<comment type="caution">
    <text evidence="4">The sequence shown here is derived from an EMBL/GenBank/DDBJ whole genome shotgun (WGS) entry which is preliminary data.</text>
</comment>
<evidence type="ECO:0000256" key="2">
    <source>
        <dbReference type="SAM" id="SignalP"/>
    </source>
</evidence>